<keyword evidence="7" id="KW-1185">Reference proteome</keyword>
<evidence type="ECO:0000259" key="4">
    <source>
        <dbReference type="Pfam" id="PF02563"/>
    </source>
</evidence>
<evidence type="ECO:0000256" key="1">
    <source>
        <dbReference type="ARBA" id="ARBA00022729"/>
    </source>
</evidence>
<sequence length="858" mass="93899">MQFFRKTILGVLLLCTGFNAAAQVIQAPSAPTSAPSTLPSGMPRPTQGQAPAGQLPGQTGNAPRGTQGTTVPTQQGTRGTTGATGTTQQGTNQQGTRGQSGTTGQNGTTGTNQNGQQTAPDGSSQNATEQPLDDQNETQLKTEAELLRERELAAQRRKLFGYQLFNDPANGSVFQPNINIATPKGYVVGPNDQLNINIYGYSEAVYQTTVNPDGFIYLQRVGPVHVSGLTIEQARGRILDRLAKIYVGLKSGPYGAANTYMIVTLGDIRSIRVTVTGEAVRPGTYTVSSLSTAMNVIYQAGGPSEIGSFRNVQVIRNNRVVASIDLYDFLTTGIQRNDIRLQDNDNVRFQTFKSHVEINGSTKRNNIFEMLPGEPMARLLELAGGFSSNAYKARIKVTRFTNRELKVIDVVESDFPTFPMEDGDQVVVEGVLVRYENQVGIQGAVFRPGIYSLDQNKTLKQLIASAEGLKGEAFTGRIQIVRTREDMAIENISLNLVDIMNGVKPDVELKREDQVIIPSRFDMAEFAEISITGEVITPIAATPYVANMTLEDLILRAGGLKESAAAAQIEIVRRKKDVDVSSKSAQVSEIFRFNVDRDLSMKPTDTQFPLFPYDQVIVRRSPNYRIQTFVNAEGEVVMPGEYPVVTKDQRVSDLVKMAGGITPFAYVQGATLVRTIQLSEAEKQLRQQTITELADDTPKAIVKPEVTTDVTEQLIGINLQKILSNPGSAEDMILEEGDILRIPKQLETVRVGGEVLLPTTAKYRRGQTFQDYISQAGGFTSRSARKRAYVVYANGSADRTRRFAFFNVYPRVEPGSEIIVPQQTKGELTPQQLISNTTGVLSSIMTLITTVLAFRLLR</sequence>
<feature type="domain" description="Soluble ligand binding" evidence="5">
    <location>
        <begin position="531"/>
        <end position="576"/>
    </location>
</feature>
<reference evidence="6 7" key="1">
    <citation type="submission" date="2019-09" db="EMBL/GenBank/DDBJ databases">
        <title>Genome Sequence of Larkinella sp MA1.</title>
        <authorList>
            <person name="Srinivasan S."/>
        </authorList>
    </citation>
    <scope>NUCLEOTIDE SEQUENCE [LARGE SCALE GENOMIC DNA]</scope>
    <source>
        <strain evidence="6 7">MA1</strain>
    </source>
</reference>
<comment type="caution">
    <text evidence="6">The sequence shown here is derived from an EMBL/GenBank/DDBJ whole genome shotgun (WGS) entry which is preliminary data.</text>
</comment>
<dbReference type="RefSeq" id="WP_150875601.1">
    <property type="nucleotide sequence ID" value="NZ_VTWS01000001.1"/>
</dbReference>
<feature type="domain" description="Soluble ligand binding" evidence="5">
    <location>
        <begin position="272"/>
        <end position="318"/>
    </location>
</feature>
<gene>
    <name evidence="6" type="ORF">F0P93_06940</name>
</gene>
<feature type="compositionally biased region" description="Low complexity" evidence="2">
    <location>
        <begin position="30"/>
        <end position="118"/>
    </location>
</feature>
<evidence type="ECO:0000256" key="2">
    <source>
        <dbReference type="SAM" id="MobiDB-lite"/>
    </source>
</evidence>
<evidence type="ECO:0000259" key="5">
    <source>
        <dbReference type="Pfam" id="PF10531"/>
    </source>
</evidence>
<accession>A0A5N1JT03</accession>
<organism evidence="6 7">
    <name type="scientific">Larkinella humicola</name>
    <dbReference type="NCBI Taxonomy" id="2607654"/>
    <lineage>
        <taxon>Bacteria</taxon>
        <taxon>Pseudomonadati</taxon>
        <taxon>Bacteroidota</taxon>
        <taxon>Cytophagia</taxon>
        <taxon>Cytophagales</taxon>
        <taxon>Spirosomataceae</taxon>
        <taxon>Larkinella</taxon>
    </lineage>
</organism>
<dbReference type="Pfam" id="PF10531">
    <property type="entry name" value="SLBB"/>
    <property type="match status" value="6"/>
</dbReference>
<dbReference type="Gene3D" id="3.30.1950.10">
    <property type="entry name" value="wza like domain"/>
    <property type="match status" value="1"/>
</dbReference>
<dbReference type="PANTHER" id="PTHR33619:SF3">
    <property type="entry name" value="POLYSACCHARIDE EXPORT PROTEIN GFCE-RELATED"/>
    <property type="match status" value="1"/>
</dbReference>
<proteinExistence type="predicted"/>
<feature type="domain" description="Polysaccharide export protein N-terminal" evidence="4">
    <location>
        <begin position="182"/>
        <end position="246"/>
    </location>
</feature>
<keyword evidence="1 3" id="KW-0732">Signal</keyword>
<dbReference type="InterPro" id="IPR003715">
    <property type="entry name" value="Poly_export_N"/>
</dbReference>
<feature type="domain" description="Soluble ligand binding" evidence="5">
    <location>
        <begin position="439"/>
        <end position="484"/>
    </location>
</feature>
<feature type="domain" description="Soluble ligand binding" evidence="5">
    <location>
        <begin position="749"/>
        <end position="791"/>
    </location>
</feature>
<dbReference type="EMBL" id="VTWS01000001">
    <property type="protein sequence ID" value="KAA9357462.1"/>
    <property type="molecule type" value="Genomic_DNA"/>
</dbReference>
<name>A0A5N1JT03_9BACT</name>
<dbReference type="Proteomes" id="UP000326344">
    <property type="component" value="Unassembled WGS sequence"/>
</dbReference>
<dbReference type="Gene3D" id="3.10.560.10">
    <property type="entry name" value="Outer membrane lipoprotein wza domain like"/>
    <property type="match status" value="6"/>
</dbReference>
<dbReference type="Pfam" id="PF02563">
    <property type="entry name" value="Poly_export"/>
    <property type="match status" value="1"/>
</dbReference>
<feature type="signal peptide" evidence="3">
    <location>
        <begin position="1"/>
        <end position="22"/>
    </location>
</feature>
<feature type="compositionally biased region" description="Polar residues" evidence="2">
    <location>
        <begin position="119"/>
        <end position="129"/>
    </location>
</feature>
<dbReference type="InterPro" id="IPR019554">
    <property type="entry name" value="Soluble_ligand-bd"/>
</dbReference>
<evidence type="ECO:0000313" key="6">
    <source>
        <dbReference type="EMBL" id="KAA9357462.1"/>
    </source>
</evidence>
<dbReference type="GO" id="GO:0015159">
    <property type="term" value="F:polysaccharide transmembrane transporter activity"/>
    <property type="evidence" value="ECO:0007669"/>
    <property type="project" value="InterPro"/>
</dbReference>
<feature type="chain" id="PRO_5024847015" evidence="3">
    <location>
        <begin position="23"/>
        <end position="858"/>
    </location>
</feature>
<feature type="region of interest" description="Disordered" evidence="2">
    <location>
        <begin position="30"/>
        <end position="136"/>
    </location>
</feature>
<dbReference type="InterPro" id="IPR049712">
    <property type="entry name" value="Poly_export"/>
</dbReference>
<evidence type="ECO:0000256" key="3">
    <source>
        <dbReference type="SAM" id="SignalP"/>
    </source>
</evidence>
<dbReference type="AlphaFoldDB" id="A0A5N1JT03"/>
<evidence type="ECO:0000313" key="7">
    <source>
        <dbReference type="Proteomes" id="UP000326344"/>
    </source>
</evidence>
<dbReference type="PANTHER" id="PTHR33619">
    <property type="entry name" value="POLYSACCHARIDE EXPORT PROTEIN GFCE-RELATED"/>
    <property type="match status" value="1"/>
</dbReference>
<feature type="domain" description="Soluble ligand binding" evidence="5">
    <location>
        <begin position="634"/>
        <end position="675"/>
    </location>
</feature>
<protein>
    <submittedName>
        <fullName evidence="6">Ligand-binding protein</fullName>
    </submittedName>
</protein>
<feature type="domain" description="Soluble ligand binding" evidence="5">
    <location>
        <begin position="358"/>
        <end position="400"/>
    </location>
</feature>